<dbReference type="Gene3D" id="1.10.238.10">
    <property type="entry name" value="EF-hand"/>
    <property type="match status" value="2"/>
</dbReference>
<feature type="compositionally biased region" description="Acidic residues" evidence="4">
    <location>
        <begin position="962"/>
        <end position="971"/>
    </location>
</feature>
<keyword evidence="7" id="KW-1185">Reference proteome</keyword>
<dbReference type="PANTHER" id="PTHR22895:SF0">
    <property type="entry name" value="ARMADILLO REPEAT-CONTAINING PROTEIN 6"/>
    <property type="match status" value="1"/>
</dbReference>
<protein>
    <submittedName>
        <fullName evidence="6">Calcium dependent protein kinase 15</fullName>
    </submittedName>
</protein>
<dbReference type="InterPro" id="IPR011992">
    <property type="entry name" value="EF-hand-dom_pair"/>
</dbReference>
<dbReference type="CDD" id="cd00051">
    <property type="entry name" value="EFh"/>
    <property type="match status" value="2"/>
</dbReference>
<dbReference type="InterPro" id="IPR000225">
    <property type="entry name" value="Armadillo"/>
</dbReference>
<evidence type="ECO:0000256" key="2">
    <source>
        <dbReference type="ARBA" id="ARBA00022837"/>
    </source>
</evidence>
<dbReference type="EMBL" id="JWZX01003397">
    <property type="protein sequence ID" value="KOO21002.1"/>
    <property type="molecule type" value="Genomic_DNA"/>
</dbReference>
<name>A0A0M0J3W8_9EUKA</name>
<feature type="repeat" description="ARM" evidence="3">
    <location>
        <begin position="1112"/>
        <end position="1142"/>
    </location>
</feature>
<feature type="region of interest" description="Disordered" evidence="4">
    <location>
        <begin position="960"/>
        <end position="1004"/>
    </location>
</feature>
<evidence type="ECO:0000313" key="7">
    <source>
        <dbReference type="Proteomes" id="UP000037460"/>
    </source>
</evidence>
<dbReference type="PROSITE" id="PS50176">
    <property type="entry name" value="ARM_REPEAT"/>
    <property type="match status" value="2"/>
</dbReference>
<evidence type="ECO:0000256" key="1">
    <source>
        <dbReference type="ARBA" id="ARBA00022737"/>
    </source>
</evidence>
<dbReference type="InterPro" id="IPR016024">
    <property type="entry name" value="ARM-type_fold"/>
</dbReference>
<dbReference type="SUPFAM" id="SSF48371">
    <property type="entry name" value="ARM repeat"/>
    <property type="match status" value="2"/>
</dbReference>
<keyword evidence="6" id="KW-0418">Kinase</keyword>
<dbReference type="PROSITE" id="PS50222">
    <property type="entry name" value="EF_HAND_2"/>
    <property type="match status" value="3"/>
</dbReference>
<gene>
    <name evidence="6" type="ORF">Ctob_001163</name>
</gene>
<evidence type="ECO:0000259" key="5">
    <source>
        <dbReference type="PROSITE" id="PS50222"/>
    </source>
</evidence>
<organism evidence="6 7">
    <name type="scientific">Chrysochromulina tobinii</name>
    <dbReference type="NCBI Taxonomy" id="1460289"/>
    <lineage>
        <taxon>Eukaryota</taxon>
        <taxon>Haptista</taxon>
        <taxon>Haptophyta</taxon>
        <taxon>Prymnesiophyceae</taxon>
        <taxon>Prymnesiales</taxon>
        <taxon>Chrysochromulinaceae</taxon>
        <taxon>Chrysochromulina</taxon>
    </lineage>
</organism>
<dbReference type="InterPro" id="IPR018247">
    <property type="entry name" value="EF_Hand_1_Ca_BS"/>
</dbReference>
<dbReference type="OrthoDB" id="26525at2759"/>
<accession>A0A0M0J3W8</accession>
<dbReference type="Pfam" id="PF23744">
    <property type="entry name" value="ARM_LRRK2"/>
    <property type="match status" value="1"/>
</dbReference>
<feature type="region of interest" description="Disordered" evidence="4">
    <location>
        <begin position="461"/>
        <end position="480"/>
    </location>
</feature>
<comment type="caution">
    <text evidence="6">The sequence shown here is derived from an EMBL/GenBank/DDBJ whole genome shotgun (WGS) entry which is preliminary data.</text>
</comment>
<dbReference type="Proteomes" id="UP000037460">
    <property type="component" value="Unassembled WGS sequence"/>
</dbReference>
<proteinExistence type="predicted"/>
<dbReference type="Pfam" id="PF13499">
    <property type="entry name" value="EF-hand_7"/>
    <property type="match status" value="1"/>
</dbReference>
<feature type="repeat" description="ARM" evidence="3">
    <location>
        <begin position="1068"/>
        <end position="1112"/>
    </location>
</feature>
<dbReference type="GO" id="GO:0005509">
    <property type="term" value="F:calcium ion binding"/>
    <property type="evidence" value="ECO:0007669"/>
    <property type="project" value="InterPro"/>
</dbReference>
<dbReference type="InterPro" id="IPR011989">
    <property type="entry name" value="ARM-like"/>
</dbReference>
<keyword evidence="6" id="KW-0808">Transferase</keyword>
<evidence type="ECO:0000256" key="4">
    <source>
        <dbReference type="SAM" id="MobiDB-lite"/>
    </source>
</evidence>
<dbReference type="Gene3D" id="1.25.10.10">
    <property type="entry name" value="Leucine-rich Repeat Variant"/>
    <property type="match status" value="2"/>
</dbReference>
<sequence length="1454" mass="157644">MKASDRKQPYALSGHSEYVMQAVRDFFKVRDANALIEVFRHHDTDQSGTLEYDEFRRALSQINLELTEKDCKTLFHIADTDGSGKLEFAEFFNNFRKDGYEHAVKTRRQPFFWSSARPRELLPHNERLNLEAEIFGKPSTQRTRDELLEMIQSKVDCASNVRETFARFDFDGDGRMSAKEFVKVIRALQVDVTESQAEQVISAINAFSGSEMRTHITYAAFARAFDHNAPVLGSDVKDMADTTNVEPNNQASPAITDAENDAVKSQLNDGKVGITIMARMSPRAKALENTMPQTAFKERRPSPAAEVAMASVPQQAQRLDMLSEWRGHDGMGGVNTHLGENGFMALGRSIDWNKYIPKRELPAVALFRPPRAEPVEWLPPLTVAGYARGVAAPDPPDLFSNDPALVASSAAVKAVELSRRFTGAVGVQKVTPRRPELSPGWTTPRASLRDVDAFQKTTDVRESLVPQTGSPAFARDPERHKRAEPELLVEQRHKREQALSIRKAKEDRAMKRQQQLDELVAERDDAVTRHGISLKVDKEMVNRRVADLQLVTDSRLGLDQGLRKVLLEPPPVPAWEKPAVPSLVSHVDNVAVQQEIILALCQIVGTGQLPAIRALAQCGGLDAIVLAMRVHLSAPDIQQRASTALAQVASVDNKCRHLVIEIGGIQSLVAAMTMHQDLAILCIRCCTALATLAVGDDESKNACIQHGVIQVTVSVMREHLRVAVIQSTGCALISAIAAGNLVHKLAAVAQGACLAIARAMDGHIEHVDVQMQGCTATERLSQGDAHCIASLVSSRCIAKTQRAVRRRPCDVRFAHLAVSTFANATKADDRTIAEMATSRFFLVLKTVLKHHLDRYQVAERGLAVLCNLLTSGKQVADRLLQSGALHIVRGAAIANAMNKHALDQACRCVLNASTGDTESKAFIINSHCHRDVLLASMRSHSDDANLAELSISALANLVAGSEADEDEDEESSQAPAPVPDARSRPITSHSRSRPGTSQDARLNGAADQHARDMAFIRQAIVEESAVSIVLGAMVVHTYCQPVVEEAVAFVRNLAAGNHKCRSAIVEANGLRHLIKAIKQHGTSEAIAELGCLALRNIASGTTEHLAGVMAAGGIECIVSSLRRHTCSSTVVYAGLAALRNLAVAEWENDRNPQPVRSLSAIIDADGISAIVEVMGAHINNANVQLQGCAALRNIACGTPGDGKARMFALESISSGKGIEAISTAMNAHTHVASVQAQGCAAFRNIACGHELDRQPLMSNGVLAVVMGAMGAMRLHRTHAETQLQASACLANLILAPERPLEPSALQEEAWLKACEMAHRLATAAVDGGALTLQATTLHTHFRNRAVVVQVCSSLSALFAAPPAKLDQQALVTQFCALDGALQALIDVVPFHENDEGVFGQAIACLGQIVLCLSSDEMKLICRASELKRVVMKRRSMGKLPSMVRDSQLYALLWS</sequence>
<dbReference type="SUPFAM" id="SSF47473">
    <property type="entry name" value="EF-hand"/>
    <property type="match status" value="1"/>
</dbReference>
<dbReference type="SMART" id="SM00185">
    <property type="entry name" value="ARM"/>
    <property type="match status" value="10"/>
</dbReference>
<evidence type="ECO:0000313" key="6">
    <source>
        <dbReference type="EMBL" id="KOO21002.1"/>
    </source>
</evidence>
<keyword evidence="2" id="KW-0106">Calcium</keyword>
<feature type="domain" description="EF-hand" evidence="5">
    <location>
        <begin position="66"/>
        <end position="101"/>
    </location>
</feature>
<keyword evidence="1" id="KW-0677">Repeat</keyword>
<evidence type="ECO:0000256" key="3">
    <source>
        <dbReference type="PROSITE-ProRule" id="PRU00259"/>
    </source>
</evidence>
<dbReference type="InterPro" id="IPR002048">
    <property type="entry name" value="EF_hand_dom"/>
</dbReference>
<dbReference type="PANTHER" id="PTHR22895">
    <property type="entry name" value="ARMADILLO REPEAT-CONTAINING PROTEIN 6"/>
    <property type="match status" value="1"/>
</dbReference>
<dbReference type="SMART" id="SM00054">
    <property type="entry name" value="EFh"/>
    <property type="match status" value="3"/>
</dbReference>
<dbReference type="GO" id="GO:0016301">
    <property type="term" value="F:kinase activity"/>
    <property type="evidence" value="ECO:0007669"/>
    <property type="project" value="UniProtKB-KW"/>
</dbReference>
<feature type="domain" description="EF-hand" evidence="5">
    <location>
        <begin position="156"/>
        <end position="191"/>
    </location>
</feature>
<dbReference type="InterPro" id="IPR056597">
    <property type="entry name" value="ARM_LRRK2"/>
</dbReference>
<feature type="domain" description="EF-hand" evidence="5">
    <location>
        <begin position="30"/>
        <end position="65"/>
    </location>
</feature>
<dbReference type="PROSITE" id="PS00018">
    <property type="entry name" value="EF_HAND_1"/>
    <property type="match status" value="3"/>
</dbReference>
<feature type="compositionally biased region" description="Polar residues" evidence="4">
    <location>
        <begin position="985"/>
        <end position="1000"/>
    </location>
</feature>
<reference evidence="7" key="1">
    <citation type="journal article" date="2015" name="PLoS Genet.">
        <title>Genome Sequence and Transcriptome Analyses of Chrysochromulina tobin: Metabolic Tools for Enhanced Algal Fitness in the Prominent Order Prymnesiales (Haptophyceae).</title>
        <authorList>
            <person name="Hovde B.T."/>
            <person name="Deodato C.R."/>
            <person name="Hunsperger H.M."/>
            <person name="Ryken S.A."/>
            <person name="Yost W."/>
            <person name="Jha R.K."/>
            <person name="Patterson J."/>
            <person name="Monnat R.J. Jr."/>
            <person name="Barlow S.B."/>
            <person name="Starkenburg S.R."/>
            <person name="Cattolico R.A."/>
        </authorList>
    </citation>
    <scope>NUCLEOTIDE SEQUENCE</scope>
    <source>
        <strain evidence="7">CCMP291</strain>
    </source>
</reference>